<dbReference type="Gene3D" id="3.40.50.1820">
    <property type="entry name" value="alpha/beta hydrolase"/>
    <property type="match status" value="1"/>
</dbReference>
<proteinExistence type="predicted"/>
<dbReference type="InterPro" id="IPR029058">
    <property type="entry name" value="AB_hydrolase_fold"/>
</dbReference>
<evidence type="ECO:0000259" key="1">
    <source>
        <dbReference type="Pfam" id="PF00561"/>
    </source>
</evidence>
<reference evidence="2 3" key="1">
    <citation type="submission" date="2020-10" db="EMBL/GenBank/DDBJ databases">
        <title>Draft genome of Ramlibacter aquaticus LMG 30558.</title>
        <authorList>
            <person name="Props R."/>
        </authorList>
    </citation>
    <scope>NUCLEOTIDE SEQUENCE [LARGE SCALE GENOMIC DNA]</scope>
    <source>
        <strain evidence="2 3">LMG 30558</strain>
    </source>
</reference>
<evidence type="ECO:0000313" key="2">
    <source>
        <dbReference type="EMBL" id="MBE7939084.1"/>
    </source>
</evidence>
<dbReference type="Pfam" id="PF00561">
    <property type="entry name" value="Abhydrolase_1"/>
    <property type="match status" value="1"/>
</dbReference>
<organism evidence="2 3">
    <name type="scientific">Ramlibacter aquaticus</name>
    <dbReference type="NCBI Taxonomy" id="2780094"/>
    <lineage>
        <taxon>Bacteria</taxon>
        <taxon>Pseudomonadati</taxon>
        <taxon>Pseudomonadota</taxon>
        <taxon>Betaproteobacteria</taxon>
        <taxon>Burkholderiales</taxon>
        <taxon>Comamonadaceae</taxon>
        <taxon>Ramlibacter</taxon>
    </lineage>
</organism>
<keyword evidence="3" id="KW-1185">Reference proteome</keyword>
<accession>A0ABR9S9Q8</accession>
<dbReference type="Proteomes" id="UP000715965">
    <property type="component" value="Unassembled WGS sequence"/>
</dbReference>
<dbReference type="GO" id="GO:0016787">
    <property type="term" value="F:hydrolase activity"/>
    <property type="evidence" value="ECO:0007669"/>
    <property type="project" value="UniProtKB-KW"/>
</dbReference>
<dbReference type="InterPro" id="IPR000073">
    <property type="entry name" value="AB_hydrolase_1"/>
</dbReference>
<feature type="domain" description="AB hydrolase-1" evidence="1">
    <location>
        <begin position="33"/>
        <end position="257"/>
    </location>
</feature>
<comment type="caution">
    <text evidence="2">The sequence shown here is derived from an EMBL/GenBank/DDBJ whole genome shotgun (WGS) entry which is preliminary data.</text>
</comment>
<dbReference type="SUPFAM" id="SSF53474">
    <property type="entry name" value="alpha/beta-Hydrolases"/>
    <property type="match status" value="1"/>
</dbReference>
<dbReference type="RefSeq" id="WP_193778636.1">
    <property type="nucleotide sequence ID" value="NZ_JADDOJ010000002.1"/>
</dbReference>
<name>A0ABR9S9Q8_9BURK</name>
<dbReference type="PANTHER" id="PTHR43798">
    <property type="entry name" value="MONOACYLGLYCEROL LIPASE"/>
    <property type="match status" value="1"/>
</dbReference>
<keyword evidence="2" id="KW-0378">Hydrolase</keyword>
<dbReference type="InterPro" id="IPR050266">
    <property type="entry name" value="AB_hydrolase_sf"/>
</dbReference>
<dbReference type="EMBL" id="JADDOJ010000002">
    <property type="protein sequence ID" value="MBE7939084.1"/>
    <property type="molecule type" value="Genomic_DNA"/>
</dbReference>
<gene>
    <name evidence="2" type="ORF">IM725_00685</name>
</gene>
<dbReference type="PRINTS" id="PR00111">
    <property type="entry name" value="ABHYDROLASE"/>
</dbReference>
<protein>
    <submittedName>
        <fullName evidence="2">Alpha/beta fold hydrolase</fullName>
    </submittedName>
</protein>
<evidence type="ECO:0000313" key="3">
    <source>
        <dbReference type="Proteomes" id="UP000715965"/>
    </source>
</evidence>
<sequence>MNASNASHPEFQSRTVTVGGKRLAARVGGSGTPIVLFHSLLADSSSFDRILPALAATHQVVVLELPGFGQSEAVGGKLEDIADHIAGGIAAMGLPKPLLLGNGYGGFIALMTAIRHPQLAARLVLADCGACFSEPGRAAFRGMSANAREKGLGAIADVAMRRLFAPEFQQQNPDLVAARKERFLAVDPATFHGACEALATLDVRDKLAGVKTPALVLVGEQDEATPPPMSKELAAGLPDARLEILTGCAHVPQLQAPGQFMDAISGFIAG</sequence>